<dbReference type="PANTHER" id="PTHR20994:SF0">
    <property type="entry name" value="ER MEMBRANE PROTEIN COMPLEX SUBUNIT 6"/>
    <property type="match status" value="1"/>
</dbReference>
<comment type="subunit">
    <text evidence="3">Component of the ER membrane protein complex (EMC).</text>
</comment>
<dbReference type="Proteomes" id="UP000018936">
    <property type="component" value="Unassembled WGS sequence"/>
</dbReference>
<keyword evidence="12" id="KW-1185">Reference proteome</keyword>
<protein>
    <recommendedName>
        <fullName evidence="4">ER membrane protein complex subunit 6</fullName>
    </recommendedName>
    <alternativeName>
        <fullName evidence="9">Transmembrane protein 93</fullName>
    </alternativeName>
</protein>
<evidence type="ECO:0000256" key="6">
    <source>
        <dbReference type="ARBA" id="ARBA00022824"/>
    </source>
</evidence>
<evidence type="ECO:0000256" key="5">
    <source>
        <dbReference type="ARBA" id="ARBA00022692"/>
    </source>
</evidence>
<dbReference type="OrthoDB" id="16510at2759"/>
<comment type="caution">
    <text evidence="11">The sequence shown here is derived from an EMBL/GenBank/DDBJ whole genome shotgun (WGS) entry which is preliminary data.</text>
</comment>
<keyword evidence="5 10" id="KW-0812">Transmembrane</keyword>
<keyword evidence="6" id="KW-0256">Endoplasmic reticulum</keyword>
<comment type="similarity">
    <text evidence="2">Belongs to the EMC6 family.</text>
</comment>
<feature type="non-terminal residue" evidence="11">
    <location>
        <position position="1"/>
    </location>
</feature>
<evidence type="ECO:0000313" key="12">
    <source>
        <dbReference type="Proteomes" id="UP000018936"/>
    </source>
</evidence>
<dbReference type="GO" id="GO:0034975">
    <property type="term" value="P:protein folding in endoplasmic reticulum"/>
    <property type="evidence" value="ECO:0007669"/>
    <property type="project" value="TreeGrafter"/>
</dbReference>
<dbReference type="GO" id="GO:0000045">
    <property type="term" value="P:autophagosome assembly"/>
    <property type="evidence" value="ECO:0007669"/>
    <property type="project" value="TreeGrafter"/>
</dbReference>
<evidence type="ECO:0000256" key="3">
    <source>
        <dbReference type="ARBA" id="ARBA00011276"/>
    </source>
</evidence>
<dbReference type="GO" id="GO:0072546">
    <property type="term" value="C:EMC complex"/>
    <property type="evidence" value="ECO:0007669"/>
    <property type="project" value="InterPro"/>
</dbReference>
<organism evidence="11 12">
    <name type="scientific">Ophiophagus hannah</name>
    <name type="common">King cobra</name>
    <name type="synonym">Naja hannah</name>
    <dbReference type="NCBI Taxonomy" id="8665"/>
    <lineage>
        <taxon>Eukaryota</taxon>
        <taxon>Metazoa</taxon>
        <taxon>Chordata</taxon>
        <taxon>Craniata</taxon>
        <taxon>Vertebrata</taxon>
        <taxon>Euteleostomi</taxon>
        <taxon>Lepidosauria</taxon>
        <taxon>Squamata</taxon>
        <taxon>Bifurcata</taxon>
        <taxon>Unidentata</taxon>
        <taxon>Episquamata</taxon>
        <taxon>Toxicofera</taxon>
        <taxon>Serpentes</taxon>
        <taxon>Colubroidea</taxon>
        <taxon>Elapidae</taxon>
        <taxon>Elapinae</taxon>
        <taxon>Ophiophagus</taxon>
    </lineage>
</organism>
<dbReference type="Pfam" id="PF07019">
    <property type="entry name" value="EMC6"/>
    <property type="match status" value="1"/>
</dbReference>
<dbReference type="InterPro" id="IPR029008">
    <property type="entry name" value="EMC6-like"/>
</dbReference>
<reference evidence="11 12" key="1">
    <citation type="journal article" date="2013" name="Proc. Natl. Acad. Sci. U.S.A.">
        <title>The king cobra genome reveals dynamic gene evolution and adaptation in the snake venom system.</title>
        <authorList>
            <person name="Vonk F.J."/>
            <person name="Casewell N.R."/>
            <person name="Henkel C.V."/>
            <person name="Heimberg A.M."/>
            <person name="Jansen H.J."/>
            <person name="McCleary R.J."/>
            <person name="Kerkkamp H.M."/>
            <person name="Vos R.A."/>
            <person name="Guerreiro I."/>
            <person name="Calvete J.J."/>
            <person name="Wuster W."/>
            <person name="Woods A.E."/>
            <person name="Logan J.M."/>
            <person name="Harrison R.A."/>
            <person name="Castoe T.A."/>
            <person name="de Koning A.P."/>
            <person name="Pollock D.D."/>
            <person name="Yandell M."/>
            <person name="Calderon D."/>
            <person name="Renjifo C."/>
            <person name="Currier R.B."/>
            <person name="Salgado D."/>
            <person name="Pla D."/>
            <person name="Sanz L."/>
            <person name="Hyder A.S."/>
            <person name="Ribeiro J.M."/>
            <person name="Arntzen J.W."/>
            <person name="van den Thillart G.E."/>
            <person name="Boetzer M."/>
            <person name="Pirovano W."/>
            <person name="Dirks R.P."/>
            <person name="Spaink H.P."/>
            <person name="Duboule D."/>
            <person name="McGlinn E."/>
            <person name="Kini R.M."/>
            <person name="Richardson M.K."/>
        </authorList>
    </citation>
    <scope>NUCLEOTIDE SEQUENCE</scope>
    <source>
        <tissue evidence="11">Blood</tissue>
    </source>
</reference>
<dbReference type="AlphaFoldDB" id="V8N848"/>
<keyword evidence="7 10" id="KW-1133">Transmembrane helix</keyword>
<evidence type="ECO:0000256" key="10">
    <source>
        <dbReference type="SAM" id="Phobius"/>
    </source>
</evidence>
<sequence length="470" mass="51525">MPPSESESEGEDKQLTAGVWLCWLLGRAWRTKAHPLLILGHSGKNAEESNMGCVAYKEGKGPDSLHKTHLGIEFKGEADERGICQEQTLNSSSVESRGLHSWHSSWLFELLPCFSVLILPCWNYCRASSLSCPAGYLQPEAVAGSWESFSPGRRVTEAMGAKVEQIRELILSLAMLPSCHAPAKHAQLGRRQEPKQASMIPDNARFAPNNLLCATSLFKYSKQPPLLPSPFLPAFPRMKRGWAWLDFALPQSLPQPTEPYSHSLSAAQPPPPQILTGMAESTVLKERAAPPLPAEEAMAAVVAKREGPQFISEAAVRGNAAILDYCRTSVSALSGATAGILGLNGLYGFIFYFLASVLLSVLLVLKAGRRWSKYFKSRRPLFTGGLIGGRRRKKASSLLSDALELGILAHRLHSSHTLPNICQKGKPVASLLMKQNVKHRPPPSAFKNDIGRSSSSRFIRLATRLLEFYP</sequence>
<evidence type="ECO:0000256" key="4">
    <source>
        <dbReference type="ARBA" id="ARBA00020827"/>
    </source>
</evidence>
<dbReference type="InterPro" id="IPR008504">
    <property type="entry name" value="Emc6"/>
</dbReference>
<evidence type="ECO:0000256" key="8">
    <source>
        <dbReference type="ARBA" id="ARBA00023136"/>
    </source>
</evidence>
<gene>
    <name evidence="11" type="primary">TMEM93</name>
    <name evidence="11" type="ORF">L345_16545</name>
</gene>
<evidence type="ECO:0000256" key="1">
    <source>
        <dbReference type="ARBA" id="ARBA00004477"/>
    </source>
</evidence>
<name>V8N848_OPHHA</name>
<evidence type="ECO:0000256" key="2">
    <source>
        <dbReference type="ARBA" id="ARBA00009436"/>
    </source>
</evidence>
<feature type="transmembrane region" description="Helical" evidence="10">
    <location>
        <begin position="346"/>
        <end position="365"/>
    </location>
</feature>
<evidence type="ECO:0000313" key="11">
    <source>
        <dbReference type="EMBL" id="ETE57737.1"/>
    </source>
</evidence>
<keyword evidence="8 10" id="KW-0472">Membrane</keyword>
<accession>V8N848</accession>
<evidence type="ECO:0000256" key="7">
    <source>
        <dbReference type="ARBA" id="ARBA00022989"/>
    </source>
</evidence>
<dbReference type="PANTHER" id="PTHR20994">
    <property type="entry name" value="ER MEMBRANE PROTEIN COMPLEX SUBUNIT 6"/>
    <property type="match status" value="1"/>
</dbReference>
<evidence type="ECO:0000256" key="9">
    <source>
        <dbReference type="ARBA" id="ARBA00031072"/>
    </source>
</evidence>
<comment type="subcellular location">
    <subcellularLocation>
        <location evidence="1">Endoplasmic reticulum membrane</location>
        <topology evidence="1">Multi-pass membrane protein</topology>
    </subcellularLocation>
</comment>
<dbReference type="EMBL" id="AZIM01007846">
    <property type="protein sequence ID" value="ETE57737.1"/>
    <property type="molecule type" value="Genomic_DNA"/>
</dbReference>
<proteinExistence type="inferred from homology"/>